<feature type="domain" description="Glycoside hydrolase family 2 immunoglobulin-like beta-sandwich" evidence="6">
    <location>
        <begin position="261"/>
        <end position="378"/>
    </location>
</feature>
<evidence type="ECO:0000313" key="10">
    <source>
        <dbReference type="Proteomes" id="UP000730482"/>
    </source>
</evidence>
<feature type="domain" description="Exo-beta-D-glucosaminidase Ig-fold" evidence="7">
    <location>
        <begin position="839"/>
        <end position="955"/>
    </location>
</feature>
<feature type="chain" id="PRO_5046662746" evidence="5">
    <location>
        <begin position="37"/>
        <end position="1238"/>
    </location>
</feature>
<dbReference type="SUPFAM" id="SSF51445">
    <property type="entry name" value="(Trans)glycosidases"/>
    <property type="match status" value="1"/>
</dbReference>
<evidence type="ECO:0000256" key="1">
    <source>
        <dbReference type="ARBA" id="ARBA00007401"/>
    </source>
</evidence>
<dbReference type="RefSeq" id="WP_212015869.1">
    <property type="nucleotide sequence ID" value="NZ_JAAFYZ010000137.1"/>
</dbReference>
<dbReference type="PANTHER" id="PTHR43536:SF1">
    <property type="entry name" value="MANNOSYLGLYCOPROTEIN ENDO-BETA-MANNOSIDASE"/>
    <property type="match status" value="1"/>
</dbReference>
<dbReference type="Pfam" id="PF22666">
    <property type="entry name" value="Glyco_hydro_2_N2"/>
    <property type="match status" value="1"/>
</dbReference>
<keyword evidence="10" id="KW-1185">Reference proteome</keyword>
<comment type="similarity">
    <text evidence="1">Belongs to the glycosyl hydrolase 2 family.</text>
</comment>
<accession>A0ABS5KZG8</accession>
<gene>
    <name evidence="9" type="ORF">KGQ19_31410</name>
</gene>
<dbReference type="InterPro" id="IPR013783">
    <property type="entry name" value="Ig-like_fold"/>
</dbReference>
<dbReference type="PANTHER" id="PTHR43536">
    <property type="entry name" value="MANNOSYLGLYCOPROTEIN ENDO-BETA-MANNOSIDASE"/>
    <property type="match status" value="1"/>
</dbReference>
<keyword evidence="3" id="KW-0326">Glycosidase</keyword>
<evidence type="ECO:0000256" key="2">
    <source>
        <dbReference type="ARBA" id="ARBA00022801"/>
    </source>
</evidence>
<protein>
    <submittedName>
        <fullName evidence="9">Beta-mannosidase</fullName>
    </submittedName>
</protein>
<evidence type="ECO:0000313" key="9">
    <source>
        <dbReference type="EMBL" id="MBS2551387.1"/>
    </source>
</evidence>
<dbReference type="InterPro" id="IPR006102">
    <property type="entry name" value="Ig-like_GH2"/>
</dbReference>
<proteinExistence type="inferred from homology"/>
<reference evidence="9 10" key="1">
    <citation type="submission" date="2020-02" db="EMBL/GenBank/DDBJ databases">
        <title>Acidophilic actinobacteria isolated from forest soil.</title>
        <authorList>
            <person name="Golinska P."/>
        </authorList>
    </citation>
    <scope>NUCLEOTIDE SEQUENCE [LARGE SCALE GENOMIC DNA]</scope>
    <source>
        <strain evidence="9 10">NL8</strain>
    </source>
</reference>
<feature type="domain" description="Beta-mannosidase-like galactose-binding" evidence="8">
    <location>
        <begin position="107"/>
        <end position="224"/>
    </location>
</feature>
<evidence type="ECO:0000259" key="7">
    <source>
        <dbReference type="Pfam" id="PF18368"/>
    </source>
</evidence>
<feature type="region of interest" description="Disordered" evidence="4">
    <location>
        <begin position="35"/>
        <end position="57"/>
    </location>
</feature>
<dbReference type="InterPro" id="IPR008979">
    <property type="entry name" value="Galactose-bd-like_sf"/>
</dbReference>
<name>A0ABS5KZG8_9ACTN</name>
<evidence type="ECO:0000256" key="5">
    <source>
        <dbReference type="SAM" id="SignalP"/>
    </source>
</evidence>
<dbReference type="SUPFAM" id="SSF49303">
    <property type="entry name" value="beta-Galactosidase/glucuronidase domain"/>
    <property type="match status" value="3"/>
</dbReference>
<evidence type="ECO:0000259" key="6">
    <source>
        <dbReference type="Pfam" id="PF00703"/>
    </source>
</evidence>
<dbReference type="Gene3D" id="3.20.20.80">
    <property type="entry name" value="Glycosidases"/>
    <property type="match status" value="1"/>
</dbReference>
<keyword evidence="5" id="KW-0732">Signal</keyword>
<keyword evidence="2" id="KW-0378">Hydrolase</keyword>
<dbReference type="Proteomes" id="UP000730482">
    <property type="component" value="Unassembled WGS sequence"/>
</dbReference>
<evidence type="ECO:0000259" key="8">
    <source>
        <dbReference type="Pfam" id="PF22666"/>
    </source>
</evidence>
<comment type="caution">
    <text evidence="9">The sequence shown here is derived from an EMBL/GenBank/DDBJ whole genome shotgun (WGS) entry which is preliminary data.</text>
</comment>
<feature type="signal peptide" evidence="5">
    <location>
        <begin position="1"/>
        <end position="36"/>
    </location>
</feature>
<dbReference type="InterPro" id="IPR036156">
    <property type="entry name" value="Beta-gal/glucu_dom_sf"/>
</dbReference>
<organism evidence="9 10">
    <name type="scientific">Catenulispora pinistramenti</name>
    <dbReference type="NCBI Taxonomy" id="2705254"/>
    <lineage>
        <taxon>Bacteria</taxon>
        <taxon>Bacillati</taxon>
        <taxon>Actinomycetota</taxon>
        <taxon>Actinomycetes</taxon>
        <taxon>Catenulisporales</taxon>
        <taxon>Catenulisporaceae</taxon>
        <taxon>Catenulispora</taxon>
    </lineage>
</organism>
<dbReference type="InterPro" id="IPR054593">
    <property type="entry name" value="Beta-mannosidase-like_N2"/>
</dbReference>
<dbReference type="InterPro" id="IPR017853">
    <property type="entry name" value="GH"/>
</dbReference>
<evidence type="ECO:0000256" key="3">
    <source>
        <dbReference type="ARBA" id="ARBA00023295"/>
    </source>
</evidence>
<dbReference type="SUPFAM" id="SSF49785">
    <property type="entry name" value="Galactose-binding domain-like"/>
    <property type="match status" value="1"/>
</dbReference>
<dbReference type="Gene3D" id="2.60.40.10">
    <property type="entry name" value="Immunoglobulins"/>
    <property type="match status" value="3"/>
</dbReference>
<sequence>MRSRDTLRTRRTATRAFGAVALVCAVLAGTVQLATAGSSSPAPPSPPAVTPRAAADPATGSTAIQNLGAATGWKVLTSATATQSGSQISTPGFSTSGWLTVANDGGGAPGTEINALLQNGACPNVYFSSNMKSCFGQMTKIGADTIAQFSVPWWYRTDFTAPPSGQGARLILNGVVGSADVWVNGSQVASSSTVTGDYVQNVFNIGSKLVSGTNSLAIEMHPNNPNSMLTLDNVDWTQIPPDNNTGIQFPVQLETGGPLIVDDAHVNQDTAGNLSSSALTVKASVVNVTGSSQTGAVTVSLTPPGGGSPISVTQNVTVAANATSTVTFTPSSYPALTLSAPQIWWPYQMGAQPLYTLTTAVAQNATVLNSTSETFGIRTVSSDLIGSGSAASSGVRQFGINGQPLVIRGGGWDPDLFLRYDPADTAQQIALMKSMGLNAIRLEGHFMPPDFYQQMDAAGILVNVGYQCCDEWENSGSAGTVYQNTATTQGAVWRNHPSIFSFQWSDNAPSSTQESEALNGFAAADYPGPFVSSAEYNSSSQLGVSGEKEGPYDWVPANYWYDTSHYPSGDSTLTNAGGAWGFDSEQSAGDTVPTMDSINRFLSASDQSALWQNTGANQYHTNYEGTGHSGYSFGTLYNLDQAISKRYGSWSSLVQYVQEAQAQNYEDTRAQFEAFIAHSTNSTQPSTGTIYWQMNKGWPTLLWSLYNNDYDQAGAYFGAQEANRSLHAIYTLDNHTVTVDNLSGQTQSGVTVESKVYNTSGTLLDDQTSGSLSLASQKVQNKVLTPKLPSGSNTVYFVELLVKQNGGVVDRNVYWDSTTPDAVNWGKTVPSGGGNPQATMTSYANLSALQNLPSATVSTTASTKSQPGPNGADSLVTVTVTNKSTTPTVGFLLRADLRRGTASGSELSGDNEVTSAVWGDNDVTLWPGESQTLTATFKSADLQGATPVVSLYGWNAAKTDVVAGTGTGVTNDFSLADSPAAGTVTQGSSTAATVSTSVVSGSAESVALTASGLPTGATATFSPASVTAGGSATLTVATAANTPAGTYPITITGTAPSATHTASYSLTVNSSGGTSCTPAQLLANPGFESGAVDWTQTSTLGFTPITKATSAEPAHSGSWVAWFNGNGSKDTDTAAQTVTIPAGCTAALSYWLHIDSTESTTTAKPDTFKVQVLNSAGTVLATVGSFSNLDAADGYTQHTADLSAYAGQTVTLKFTGAETDTSGGTTTFVADDTALQTS</sequence>
<dbReference type="Pfam" id="PF00703">
    <property type="entry name" value="Glyco_hydro_2"/>
    <property type="match status" value="1"/>
</dbReference>
<dbReference type="InterPro" id="IPR041351">
    <property type="entry name" value="Ig_GlcNase"/>
</dbReference>
<evidence type="ECO:0000256" key="4">
    <source>
        <dbReference type="SAM" id="MobiDB-lite"/>
    </source>
</evidence>
<dbReference type="Gene3D" id="2.60.120.260">
    <property type="entry name" value="Galactose-binding domain-like"/>
    <property type="match status" value="2"/>
</dbReference>
<dbReference type="EMBL" id="JAAFYZ010000137">
    <property type="protein sequence ID" value="MBS2551387.1"/>
    <property type="molecule type" value="Genomic_DNA"/>
</dbReference>
<dbReference type="InterPro" id="IPR043534">
    <property type="entry name" value="EBDG/EBM"/>
</dbReference>
<dbReference type="Pfam" id="PF18368">
    <property type="entry name" value="Ig_GlcNase"/>
    <property type="match status" value="1"/>
</dbReference>